<evidence type="ECO:0000256" key="5">
    <source>
        <dbReference type="HAMAP-Rule" id="MF_01328"/>
    </source>
</evidence>
<dbReference type="Proteomes" id="UP000179136">
    <property type="component" value="Unassembled WGS sequence"/>
</dbReference>
<evidence type="ECO:0000313" key="8">
    <source>
        <dbReference type="Proteomes" id="UP000179136"/>
    </source>
</evidence>
<comment type="function">
    <text evidence="5">One of the primary rRNA binding proteins, this protein initially binds near the 5'-end of the 23S rRNA. It is important during the early stages of 50S assembly. It makes multiple contacts with different domains of the 23S rRNA in the assembled 50S subunit and ribosome.</text>
</comment>
<dbReference type="HAMAP" id="MF_01328_B">
    <property type="entry name" value="Ribosomal_uL4_B"/>
    <property type="match status" value="1"/>
</dbReference>
<evidence type="ECO:0000256" key="2">
    <source>
        <dbReference type="ARBA" id="ARBA00022980"/>
    </source>
</evidence>
<name>A0A1F6FNX5_9BACT</name>
<dbReference type="GO" id="GO:0005840">
    <property type="term" value="C:ribosome"/>
    <property type="evidence" value="ECO:0007669"/>
    <property type="project" value="UniProtKB-KW"/>
</dbReference>
<dbReference type="Pfam" id="PF00573">
    <property type="entry name" value="Ribosomal_L4"/>
    <property type="match status" value="1"/>
</dbReference>
<comment type="function">
    <text evidence="5">Forms part of the polypeptide exit tunnel.</text>
</comment>
<comment type="subunit">
    <text evidence="5">Part of the 50S ribosomal subunit.</text>
</comment>
<dbReference type="EMBL" id="MFMW01000008">
    <property type="protein sequence ID" value="OGG87551.1"/>
    <property type="molecule type" value="Genomic_DNA"/>
</dbReference>
<dbReference type="InterPro" id="IPR002136">
    <property type="entry name" value="Ribosomal_uL4"/>
</dbReference>
<dbReference type="GO" id="GO:1990904">
    <property type="term" value="C:ribonucleoprotein complex"/>
    <property type="evidence" value="ECO:0007669"/>
    <property type="project" value="UniProtKB-KW"/>
</dbReference>
<keyword evidence="2 5" id="KW-0689">Ribosomal protein</keyword>
<evidence type="ECO:0000313" key="7">
    <source>
        <dbReference type="EMBL" id="OGG87551.1"/>
    </source>
</evidence>
<dbReference type="NCBIfam" id="TIGR03953">
    <property type="entry name" value="rplD_bact"/>
    <property type="match status" value="1"/>
</dbReference>
<dbReference type="Gene3D" id="3.40.1370.10">
    <property type="match status" value="1"/>
</dbReference>
<dbReference type="GO" id="GO:0019843">
    <property type="term" value="F:rRNA binding"/>
    <property type="evidence" value="ECO:0007669"/>
    <property type="project" value="UniProtKB-UniRule"/>
</dbReference>
<comment type="caution">
    <text evidence="7">The sequence shown here is derived from an EMBL/GenBank/DDBJ whole genome shotgun (WGS) entry which is preliminary data.</text>
</comment>
<dbReference type="InterPro" id="IPR013005">
    <property type="entry name" value="Ribosomal_uL4-like"/>
</dbReference>
<gene>
    <name evidence="5" type="primary">rplD</name>
    <name evidence="7" type="ORF">A3B87_03560</name>
</gene>
<organism evidence="7 8">
    <name type="scientific">Candidatus Kuenenbacteria bacterium RIFCSPHIGHO2_02_FULL_39_13</name>
    <dbReference type="NCBI Taxonomy" id="1798561"/>
    <lineage>
        <taxon>Bacteria</taxon>
        <taxon>Candidatus Kueneniibacteriota</taxon>
    </lineage>
</organism>
<feature type="region of interest" description="Disordered" evidence="6">
    <location>
        <begin position="50"/>
        <end position="88"/>
    </location>
</feature>
<dbReference type="PANTHER" id="PTHR10746">
    <property type="entry name" value="50S RIBOSOMAL PROTEIN L4"/>
    <property type="match status" value="1"/>
</dbReference>
<protein>
    <recommendedName>
        <fullName evidence="4 5">Large ribosomal subunit protein uL4</fullName>
    </recommendedName>
</protein>
<proteinExistence type="inferred from homology"/>
<keyword evidence="5" id="KW-0699">rRNA-binding</keyword>
<dbReference type="AlphaFoldDB" id="A0A1F6FNX5"/>
<dbReference type="InterPro" id="IPR023574">
    <property type="entry name" value="Ribosomal_uL4_dom_sf"/>
</dbReference>
<keyword evidence="5" id="KW-0694">RNA-binding</keyword>
<accession>A0A1F6FNX5</accession>
<keyword evidence="3 5" id="KW-0687">Ribonucleoprotein</keyword>
<dbReference type="GO" id="GO:0006412">
    <property type="term" value="P:translation"/>
    <property type="evidence" value="ECO:0007669"/>
    <property type="project" value="UniProtKB-UniRule"/>
</dbReference>
<evidence type="ECO:0000256" key="4">
    <source>
        <dbReference type="ARBA" id="ARBA00035244"/>
    </source>
</evidence>
<evidence type="ECO:0000256" key="1">
    <source>
        <dbReference type="ARBA" id="ARBA00010528"/>
    </source>
</evidence>
<dbReference type="PANTHER" id="PTHR10746:SF6">
    <property type="entry name" value="LARGE RIBOSOMAL SUBUNIT PROTEIN UL4M"/>
    <property type="match status" value="1"/>
</dbReference>
<dbReference type="SUPFAM" id="SSF52166">
    <property type="entry name" value="Ribosomal protein L4"/>
    <property type="match status" value="1"/>
</dbReference>
<comment type="similarity">
    <text evidence="1 5">Belongs to the universal ribosomal protein uL4 family.</text>
</comment>
<sequence length="247" mass="27717">MMKYQIYNSAGEKIKQVALNPAIFSLEINQGLVHQAVVAQMSAKRKVLADTKDRGEVRGGGRKPWQQKGTGRARHGSSRSPIWVGGGVTFGPTNDRNFKKKINKKMKRKALFMCLTDRVAGKDMVIVDKLDFKDNKTKEFVALIKNLKDVLKLKKLSKRKVEKDEKKKEERKAGEDKKQKKFDLKKYKTSILVVTAKNTAQTSRVAGNIPGIKVLGANSLNVVDILAHKNLLLGEDALEVIEKTYLK</sequence>
<dbReference type="GO" id="GO:0003735">
    <property type="term" value="F:structural constituent of ribosome"/>
    <property type="evidence" value="ECO:0007669"/>
    <property type="project" value="InterPro"/>
</dbReference>
<feature type="compositionally biased region" description="Basic and acidic residues" evidence="6">
    <location>
        <begin position="50"/>
        <end position="59"/>
    </location>
</feature>
<evidence type="ECO:0000256" key="3">
    <source>
        <dbReference type="ARBA" id="ARBA00023274"/>
    </source>
</evidence>
<evidence type="ECO:0000256" key="6">
    <source>
        <dbReference type="SAM" id="MobiDB-lite"/>
    </source>
</evidence>
<dbReference type="STRING" id="1798561.A3B87_03560"/>
<reference evidence="7 8" key="1">
    <citation type="journal article" date="2016" name="Nat. Commun.">
        <title>Thousands of microbial genomes shed light on interconnected biogeochemical processes in an aquifer system.</title>
        <authorList>
            <person name="Anantharaman K."/>
            <person name="Brown C.T."/>
            <person name="Hug L.A."/>
            <person name="Sharon I."/>
            <person name="Castelle C.J."/>
            <person name="Probst A.J."/>
            <person name="Thomas B.C."/>
            <person name="Singh A."/>
            <person name="Wilkins M.J."/>
            <person name="Karaoz U."/>
            <person name="Brodie E.L."/>
            <person name="Williams K.H."/>
            <person name="Hubbard S.S."/>
            <person name="Banfield J.F."/>
        </authorList>
    </citation>
    <scope>NUCLEOTIDE SEQUENCE [LARGE SCALE GENOMIC DNA]</scope>
</reference>